<evidence type="ECO:0000313" key="2">
    <source>
        <dbReference type="EMBL" id="MDR6867412.1"/>
    </source>
</evidence>
<dbReference type="Proteomes" id="UP001259347">
    <property type="component" value="Unassembled WGS sequence"/>
</dbReference>
<comment type="caution">
    <text evidence="2">The sequence shown here is derived from an EMBL/GenBank/DDBJ whole genome shotgun (WGS) entry which is preliminary data.</text>
</comment>
<dbReference type="RefSeq" id="WP_310020187.1">
    <property type="nucleotide sequence ID" value="NZ_JAVDUM010000008.1"/>
</dbReference>
<evidence type="ECO:0000313" key="3">
    <source>
        <dbReference type="Proteomes" id="UP001259347"/>
    </source>
</evidence>
<keyword evidence="1" id="KW-0812">Transmembrane</keyword>
<reference evidence="2 3" key="1">
    <citation type="submission" date="2023-07" db="EMBL/GenBank/DDBJ databases">
        <title>Sorghum-associated microbial communities from plants grown in Nebraska, USA.</title>
        <authorList>
            <person name="Schachtman D."/>
        </authorList>
    </citation>
    <scope>NUCLEOTIDE SEQUENCE [LARGE SCALE GENOMIC DNA]</scope>
    <source>
        <strain evidence="2 3">2980</strain>
    </source>
</reference>
<feature type="transmembrane region" description="Helical" evidence="1">
    <location>
        <begin position="20"/>
        <end position="41"/>
    </location>
</feature>
<protein>
    <submittedName>
        <fullName evidence="2">Uncharacterized protein</fullName>
    </submittedName>
</protein>
<keyword evidence="3" id="KW-1185">Reference proteome</keyword>
<keyword evidence="1" id="KW-0472">Membrane</keyword>
<dbReference type="EMBL" id="JAVDUM010000008">
    <property type="protein sequence ID" value="MDR6867412.1"/>
    <property type="molecule type" value="Genomic_DNA"/>
</dbReference>
<name>A0ABU1SEU6_9MICO</name>
<gene>
    <name evidence="2" type="ORF">J2Y69_002015</name>
</gene>
<sequence>MSNSSFDPVHVTGEIALNVPLLLTMTGLLIAAAASVAVMIVRKLRHRSHSAAK</sequence>
<accession>A0ABU1SEU6</accession>
<proteinExistence type="predicted"/>
<keyword evidence="1" id="KW-1133">Transmembrane helix</keyword>
<organism evidence="2 3">
    <name type="scientific">Microbacterium resistens</name>
    <dbReference type="NCBI Taxonomy" id="156977"/>
    <lineage>
        <taxon>Bacteria</taxon>
        <taxon>Bacillati</taxon>
        <taxon>Actinomycetota</taxon>
        <taxon>Actinomycetes</taxon>
        <taxon>Micrococcales</taxon>
        <taxon>Microbacteriaceae</taxon>
        <taxon>Microbacterium</taxon>
    </lineage>
</organism>
<evidence type="ECO:0000256" key="1">
    <source>
        <dbReference type="SAM" id="Phobius"/>
    </source>
</evidence>